<name>A0A3S9HQT1_9BURK</name>
<gene>
    <name evidence="2" type="ORF">EJN92_06605</name>
</gene>
<sequence length="67" mass="7804">MYKCKQAHQMVSEGLDRELSLTERARLKLHLSICDSCTNFNTQMQTLRLAMRKLRSANSDSNEESRK</sequence>
<evidence type="ECO:0000313" key="2">
    <source>
        <dbReference type="EMBL" id="AZP14461.1"/>
    </source>
</evidence>
<organism evidence="2 3">
    <name type="scientific">Undibacterium parvum</name>
    <dbReference type="NCBI Taxonomy" id="401471"/>
    <lineage>
        <taxon>Bacteria</taxon>
        <taxon>Pseudomonadati</taxon>
        <taxon>Pseudomonadota</taxon>
        <taxon>Betaproteobacteria</taxon>
        <taxon>Burkholderiales</taxon>
        <taxon>Oxalobacteraceae</taxon>
        <taxon>Undibacterium</taxon>
    </lineage>
</organism>
<accession>A0A3S9HQT1</accession>
<dbReference type="InterPro" id="IPR027383">
    <property type="entry name" value="Znf_put"/>
</dbReference>
<protein>
    <submittedName>
        <fullName evidence="2">Zf-HC2 domain-containing protein</fullName>
    </submittedName>
</protein>
<evidence type="ECO:0000259" key="1">
    <source>
        <dbReference type="Pfam" id="PF13490"/>
    </source>
</evidence>
<dbReference type="EMBL" id="CP034464">
    <property type="protein sequence ID" value="AZP14461.1"/>
    <property type="molecule type" value="Genomic_DNA"/>
</dbReference>
<dbReference type="Proteomes" id="UP000275663">
    <property type="component" value="Chromosome"/>
</dbReference>
<dbReference type="Pfam" id="PF13490">
    <property type="entry name" value="zf-HC2"/>
    <property type="match status" value="1"/>
</dbReference>
<dbReference type="KEGG" id="upv:EJN92_06605"/>
<proteinExistence type="predicted"/>
<reference evidence="2 3" key="1">
    <citation type="journal article" date="2011" name="Int. J. Syst. Evol. Microbiol.">
        <title>Description of Undibacterium oligocarboniphilum sp. nov., isolated from purified water, and Undibacterium pigrum strain CCUG 49012 as the type strain of Undibacterium parvum sp. nov., and emended descriptions of the genus Undibacterium and the species Undibacterium pigrum.</title>
        <authorList>
            <person name="Eder W."/>
            <person name="Wanner G."/>
            <person name="Ludwig W."/>
            <person name="Busse H.J."/>
            <person name="Ziemke-Kageler F."/>
            <person name="Lang E."/>
        </authorList>
    </citation>
    <scope>NUCLEOTIDE SEQUENCE [LARGE SCALE GENOMIC DNA]</scope>
    <source>
        <strain evidence="2 3">DSM 23061</strain>
    </source>
</reference>
<keyword evidence="3" id="KW-1185">Reference proteome</keyword>
<dbReference type="AlphaFoldDB" id="A0A3S9HQT1"/>
<dbReference type="OrthoDB" id="8374021at2"/>
<feature type="domain" description="Putative zinc-finger" evidence="1">
    <location>
        <begin position="4"/>
        <end position="37"/>
    </location>
</feature>
<evidence type="ECO:0000313" key="3">
    <source>
        <dbReference type="Proteomes" id="UP000275663"/>
    </source>
</evidence>